<dbReference type="PANTHER" id="PTHR42852">
    <property type="entry name" value="THIOL:DISULFIDE INTERCHANGE PROTEIN DSBE"/>
    <property type="match status" value="1"/>
</dbReference>
<evidence type="ECO:0000256" key="4">
    <source>
        <dbReference type="ARBA" id="ARBA00023284"/>
    </source>
</evidence>
<dbReference type="InterPro" id="IPR050553">
    <property type="entry name" value="Thioredoxin_ResA/DsbE_sf"/>
</dbReference>
<sequence length="168" mass="18347">MQIPIDVLIVACLCLAAALVSGCDSNSSSGKNVTYSDLSGDPIAVDGKVLVVNYWAEWCKPCREEIPELNQFQQSNQDRVQVIGISFDDLPVAEIRRQADKFGIAFPVLPREPEARWGQPRPQVLPTTLLIDAEGNWRESLVGPQSLESLEQALSRVVPSVEGESGAE</sequence>
<keyword evidence="4" id="KW-0676">Redox-active center</keyword>
<dbReference type="RefSeq" id="WP_230438242.1">
    <property type="nucleotide sequence ID" value="NZ_CP087715.1"/>
</dbReference>
<dbReference type="PROSITE" id="PS51352">
    <property type="entry name" value="THIOREDOXIN_2"/>
    <property type="match status" value="1"/>
</dbReference>
<keyword evidence="8" id="KW-1185">Reference proteome</keyword>
<dbReference type="SUPFAM" id="SSF52833">
    <property type="entry name" value="Thioredoxin-like"/>
    <property type="match status" value="1"/>
</dbReference>
<keyword evidence="5" id="KW-0732">Signal</keyword>
<feature type="signal peptide" evidence="5">
    <location>
        <begin position="1"/>
        <end position="22"/>
    </location>
</feature>
<feature type="chain" id="PRO_5045732923" evidence="5">
    <location>
        <begin position="23"/>
        <end position="168"/>
    </location>
</feature>
<dbReference type="Pfam" id="PF00578">
    <property type="entry name" value="AhpC-TSA"/>
    <property type="match status" value="1"/>
</dbReference>
<dbReference type="CDD" id="cd02966">
    <property type="entry name" value="TlpA_like_family"/>
    <property type="match status" value="1"/>
</dbReference>
<dbReference type="InterPro" id="IPR000866">
    <property type="entry name" value="AhpC/TSA"/>
</dbReference>
<evidence type="ECO:0000256" key="2">
    <source>
        <dbReference type="ARBA" id="ARBA00022748"/>
    </source>
</evidence>
<evidence type="ECO:0000256" key="1">
    <source>
        <dbReference type="ARBA" id="ARBA00004196"/>
    </source>
</evidence>
<dbReference type="Proteomes" id="UP001597264">
    <property type="component" value="Unassembled WGS sequence"/>
</dbReference>
<organism evidence="7 8">
    <name type="scientific">Microbulbifer celer</name>
    <dbReference type="NCBI Taxonomy" id="435905"/>
    <lineage>
        <taxon>Bacteria</taxon>
        <taxon>Pseudomonadati</taxon>
        <taxon>Pseudomonadota</taxon>
        <taxon>Gammaproteobacteria</taxon>
        <taxon>Cellvibrionales</taxon>
        <taxon>Microbulbiferaceae</taxon>
        <taxon>Microbulbifer</taxon>
    </lineage>
</organism>
<dbReference type="InterPro" id="IPR013766">
    <property type="entry name" value="Thioredoxin_domain"/>
</dbReference>
<evidence type="ECO:0000313" key="8">
    <source>
        <dbReference type="Proteomes" id="UP001597264"/>
    </source>
</evidence>
<name>A0ABW3U9I3_9GAMM</name>
<accession>A0ABW3U9I3</accession>
<proteinExistence type="predicted"/>
<dbReference type="EMBL" id="JBHTLR010000007">
    <property type="protein sequence ID" value="MFD1216131.1"/>
    <property type="molecule type" value="Genomic_DNA"/>
</dbReference>
<comment type="subcellular location">
    <subcellularLocation>
        <location evidence="1">Cell envelope</location>
    </subcellularLocation>
</comment>
<feature type="domain" description="Thioredoxin" evidence="6">
    <location>
        <begin position="14"/>
        <end position="159"/>
    </location>
</feature>
<evidence type="ECO:0000256" key="5">
    <source>
        <dbReference type="SAM" id="SignalP"/>
    </source>
</evidence>
<evidence type="ECO:0000259" key="6">
    <source>
        <dbReference type="PROSITE" id="PS51352"/>
    </source>
</evidence>
<gene>
    <name evidence="7" type="ORF">ACFQ2X_05940</name>
</gene>
<comment type="caution">
    <text evidence="7">The sequence shown here is derived from an EMBL/GenBank/DDBJ whole genome shotgun (WGS) entry which is preliminary data.</text>
</comment>
<keyword evidence="3" id="KW-1015">Disulfide bond</keyword>
<dbReference type="InterPro" id="IPR036249">
    <property type="entry name" value="Thioredoxin-like_sf"/>
</dbReference>
<dbReference type="Gene3D" id="3.40.30.10">
    <property type="entry name" value="Glutaredoxin"/>
    <property type="match status" value="1"/>
</dbReference>
<protein>
    <submittedName>
        <fullName evidence="7">TlpA family protein disulfide reductase</fullName>
    </submittedName>
</protein>
<reference evidence="8" key="1">
    <citation type="journal article" date="2019" name="Int. J. Syst. Evol. Microbiol.">
        <title>The Global Catalogue of Microorganisms (GCM) 10K type strain sequencing project: providing services to taxonomists for standard genome sequencing and annotation.</title>
        <authorList>
            <consortium name="The Broad Institute Genomics Platform"/>
            <consortium name="The Broad Institute Genome Sequencing Center for Infectious Disease"/>
            <person name="Wu L."/>
            <person name="Ma J."/>
        </authorList>
    </citation>
    <scope>NUCLEOTIDE SEQUENCE [LARGE SCALE GENOMIC DNA]</scope>
    <source>
        <strain evidence="8">CCUG 54356</strain>
    </source>
</reference>
<evidence type="ECO:0000313" key="7">
    <source>
        <dbReference type="EMBL" id="MFD1216131.1"/>
    </source>
</evidence>
<dbReference type="PANTHER" id="PTHR42852:SF6">
    <property type="entry name" value="THIOL:DISULFIDE INTERCHANGE PROTEIN DSBE"/>
    <property type="match status" value="1"/>
</dbReference>
<evidence type="ECO:0000256" key="3">
    <source>
        <dbReference type="ARBA" id="ARBA00023157"/>
    </source>
</evidence>
<keyword evidence="2" id="KW-0201">Cytochrome c-type biogenesis</keyword>